<dbReference type="Pfam" id="PF18701">
    <property type="entry name" value="DUF5641"/>
    <property type="match status" value="1"/>
</dbReference>
<protein>
    <recommendedName>
        <fullName evidence="1">DUF5641 domain-containing protein</fullName>
    </recommendedName>
</protein>
<evidence type="ECO:0000313" key="2">
    <source>
        <dbReference type="EMBL" id="KAG7309295.1"/>
    </source>
</evidence>
<evidence type="ECO:0000313" key="3">
    <source>
        <dbReference type="Proteomes" id="UP000823941"/>
    </source>
</evidence>
<sequence>MSRLDRYQRLEYIRQHFWNRWQREYVTEMQQRQKWRIPTRQLQIGDLVLLKEENLPPMSWRLGRITSLFPGKDNVARVAEVKTTHGTFRRGVKYLCPLLEPADTSLEPEDSKAPEYVQSHH</sequence>
<dbReference type="EMBL" id="JAHIBW010000007">
    <property type="protein sequence ID" value="KAG7309295.1"/>
    <property type="molecule type" value="Genomic_DNA"/>
</dbReference>
<proteinExistence type="predicted"/>
<dbReference type="Proteomes" id="UP000823941">
    <property type="component" value="Chromosome 7"/>
</dbReference>
<keyword evidence="3" id="KW-1185">Reference proteome</keyword>
<feature type="domain" description="DUF5641" evidence="1">
    <location>
        <begin position="6"/>
        <end position="98"/>
    </location>
</feature>
<dbReference type="PANTHER" id="PTHR47331">
    <property type="entry name" value="PHD-TYPE DOMAIN-CONTAINING PROTEIN"/>
    <property type="match status" value="1"/>
</dbReference>
<organism evidence="2 3">
    <name type="scientific">Plutella xylostella</name>
    <name type="common">Diamondback moth</name>
    <name type="synonym">Plutella maculipennis</name>
    <dbReference type="NCBI Taxonomy" id="51655"/>
    <lineage>
        <taxon>Eukaryota</taxon>
        <taxon>Metazoa</taxon>
        <taxon>Ecdysozoa</taxon>
        <taxon>Arthropoda</taxon>
        <taxon>Hexapoda</taxon>
        <taxon>Insecta</taxon>
        <taxon>Pterygota</taxon>
        <taxon>Neoptera</taxon>
        <taxon>Endopterygota</taxon>
        <taxon>Lepidoptera</taxon>
        <taxon>Glossata</taxon>
        <taxon>Ditrysia</taxon>
        <taxon>Yponomeutoidea</taxon>
        <taxon>Plutellidae</taxon>
        <taxon>Plutella</taxon>
    </lineage>
</organism>
<accession>A0ABQ7QW61</accession>
<reference evidence="2 3" key="1">
    <citation type="submission" date="2021-06" db="EMBL/GenBank/DDBJ databases">
        <title>A haploid diamondback moth (Plutella xylostella L.) genome assembly resolves 31 chromosomes and identifies a diamide resistance mutation.</title>
        <authorList>
            <person name="Ward C.M."/>
            <person name="Perry K.D."/>
            <person name="Baker G."/>
            <person name="Powis K."/>
            <person name="Heckel D.G."/>
            <person name="Baxter S.W."/>
        </authorList>
    </citation>
    <scope>NUCLEOTIDE SEQUENCE [LARGE SCALE GENOMIC DNA]</scope>
    <source>
        <strain evidence="2 3">LV</strain>
        <tissue evidence="2">Single pupa</tissue>
    </source>
</reference>
<evidence type="ECO:0000259" key="1">
    <source>
        <dbReference type="Pfam" id="PF18701"/>
    </source>
</evidence>
<comment type="caution">
    <text evidence="2">The sequence shown here is derived from an EMBL/GenBank/DDBJ whole genome shotgun (WGS) entry which is preliminary data.</text>
</comment>
<dbReference type="PANTHER" id="PTHR47331:SF1">
    <property type="entry name" value="GAG-LIKE PROTEIN"/>
    <property type="match status" value="1"/>
</dbReference>
<name>A0ABQ7QW61_PLUXY</name>
<dbReference type="InterPro" id="IPR040676">
    <property type="entry name" value="DUF5641"/>
</dbReference>
<gene>
    <name evidence="2" type="ORF">JYU34_005237</name>
</gene>